<dbReference type="PANTHER" id="PTHR38032">
    <property type="entry name" value="POLYMERASE-RELATED"/>
    <property type="match status" value="1"/>
</dbReference>
<organism evidence="3 4">
    <name type="scientific">Geobacter pickeringii</name>
    <dbReference type="NCBI Taxonomy" id="345632"/>
    <lineage>
        <taxon>Bacteria</taxon>
        <taxon>Pseudomonadati</taxon>
        <taxon>Thermodesulfobacteriota</taxon>
        <taxon>Desulfuromonadia</taxon>
        <taxon>Geobacterales</taxon>
        <taxon>Geobacteraceae</taxon>
        <taxon>Geobacter</taxon>
    </lineage>
</organism>
<dbReference type="Proteomes" id="UP000057609">
    <property type="component" value="Chromosome"/>
</dbReference>
<keyword evidence="4" id="KW-1185">Reference proteome</keyword>
<dbReference type="PANTHER" id="PTHR38032:SF1">
    <property type="entry name" value="RNA-BINDING PROTEIN KHPB N-TERMINAL DOMAIN-CONTAINING PROTEIN"/>
    <property type="match status" value="1"/>
</dbReference>
<dbReference type="STRING" id="345632.GPICK_13850"/>
<dbReference type="InterPro" id="IPR005646">
    <property type="entry name" value="FapA"/>
</dbReference>
<dbReference type="OrthoDB" id="5807941at2"/>
<dbReference type="Pfam" id="PF20250">
    <property type="entry name" value="FapA_N"/>
    <property type="match status" value="1"/>
</dbReference>
<gene>
    <name evidence="3" type="ORF">GPICK_13850</name>
</gene>
<sequence>MADAGPQNRGRLTFSLEGGQKLLASYTPADGEKSPFTIGAIKQAFLASGYADHFIFDNALEELLTRCNTITQPFTVAIGERRDGTFAIRCSHDGVEAYLIIAPPWGGTPVSLDQVRRGLTEKKIVTGVRHAEIEAAVASGRPQEILAASGCPPEPGTDGELISLLPEVKERIPRCAGEDGIVDYRNLGELVSVAAGTPLMRRIPPVPGTVGESVFGKEIPPPPVADVQFAQNPSGAEISPDDPNLLVAAIAGQPVLAKDCVTVEPVLTMKSVDLSSGNLSFIGSIVVTGDITAGMTVQASGDISVGGVVEAAKVEAGGNIEVNGGIIGQGEVRNARGELGEETARVSAKGSVTALFTENAVVTAGSDILVQGFVMQSELSAGNRIAVGEEGSQKGHIIGGSCQAVNRIQAITLGSHAGVHTMVCVGVDPTVREKFSTVKLKLQEKERELDEITKKLSYFTENPAKALPNQVEKTRLDREKLATAVAELSGEKKRLQKRLERVANAQITVERSVLSGVIISIGTKALQIVEDLGPTTFRLEEGEIVVSS</sequence>
<feature type="domain" description="Flagellar Assembly Protein A N-terminal region" evidence="2">
    <location>
        <begin position="87"/>
        <end position="258"/>
    </location>
</feature>
<dbReference type="KEGG" id="gpi:GPICK_13850"/>
<protein>
    <recommendedName>
        <fullName evidence="2">Flagellar Assembly Protein A N-terminal region domain-containing protein</fullName>
    </recommendedName>
</protein>
<dbReference type="EMBL" id="CP009788">
    <property type="protein sequence ID" value="AJE04288.1"/>
    <property type="molecule type" value="Genomic_DNA"/>
</dbReference>
<feature type="coiled-coil region" evidence="1">
    <location>
        <begin position="435"/>
        <end position="505"/>
    </location>
</feature>
<dbReference type="InterPro" id="IPR046866">
    <property type="entry name" value="FapA_N"/>
</dbReference>
<evidence type="ECO:0000313" key="3">
    <source>
        <dbReference type="EMBL" id="AJE04288.1"/>
    </source>
</evidence>
<accession>A0A0B5BC31</accession>
<evidence type="ECO:0000259" key="2">
    <source>
        <dbReference type="Pfam" id="PF20250"/>
    </source>
</evidence>
<name>A0A0B5BC31_9BACT</name>
<proteinExistence type="predicted"/>
<reference evidence="3 4" key="1">
    <citation type="journal article" date="2015" name="Genome Announc.">
        <title>Complete Genome of Geobacter pickeringii G13T, a Metal-Reducing Isolate from Sedimentary Kaolin Deposits.</title>
        <authorList>
            <person name="Badalamenti J.P."/>
            <person name="Bond D.R."/>
        </authorList>
    </citation>
    <scope>NUCLEOTIDE SEQUENCE [LARGE SCALE GENOMIC DNA]</scope>
    <source>
        <strain evidence="3 4">G13</strain>
    </source>
</reference>
<dbReference type="HOGENOM" id="CLU_026157_0_1_7"/>
<dbReference type="AlphaFoldDB" id="A0A0B5BC31"/>
<evidence type="ECO:0000256" key="1">
    <source>
        <dbReference type="SAM" id="Coils"/>
    </source>
</evidence>
<dbReference type="Pfam" id="PF03961">
    <property type="entry name" value="FapA"/>
    <property type="match status" value="1"/>
</dbReference>
<dbReference type="RefSeq" id="WP_039744151.1">
    <property type="nucleotide sequence ID" value="NZ_CP009788.1"/>
</dbReference>
<dbReference type="InterPro" id="IPR046865">
    <property type="entry name" value="FapA_b_solenoid"/>
</dbReference>
<keyword evidence="1" id="KW-0175">Coiled coil</keyword>
<evidence type="ECO:0000313" key="4">
    <source>
        <dbReference type="Proteomes" id="UP000057609"/>
    </source>
</evidence>